<feature type="compositionally biased region" description="Basic and acidic residues" evidence="1">
    <location>
        <begin position="18"/>
        <end position="27"/>
    </location>
</feature>
<sequence>MKLALDPAVSLPQAGAGKTDDPANRNDPEALRAICQDFESILIQSMFKEMRKTIPESELLDTGMASDLFDEMMDMEVARDMARKGGFGLADQLYRQLQGTGEGSD</sequence>
<dbReference type="InterPro" id="IPR019301">
    <property type="entry name" value="Flagellar_prot_FlgJ_N"/>
</dbReference>
<accession>A0A7W0C8Y1</accession>
<comment type="caution">
    <text evidence="3">The sequence shown here is derived from an EMBL/GenBank/DDBJ whole genome shotgun (WGS) entry which is preliminary data.</text>
</comment>
<dbReference type="AlphaFoldDB" id="A0A7W0C8Y1"/>
<gene>
    <name evidence="3" type="ORF">HNR65_001652</name>
</gene>
<organism evidence="3 4">
    <name type="scientific">Desulfosalsimonas propionicica</name>
    <dbReference type="NCBI Taxonomy" id="332175"/>
    <lineage>
        <taxon>Bacteria</taxon>
        <taxon>Pseudomonadati</taxon>
        <taxon>Thermodesulfobacteriota</taxon>
        <taxon>Desulfobacteria</taxon>
        <taxon>Desulfobacterales</taxon>
        <taxon>Desulfosalsimonadaceae</taxon>
        <taxon>Desulfosalsimonas</taxon>
    </lineage>
</organism>
<feature type="domain" description="Flagellar protein FlgJ N-terminal" evidence="2">
    <location>
        <begin position="48"/>
        <end position="96"/>
    </location>
</feature>
<dbReference type="Proteomes" id="UP000525298">
    <property type="component" value="Unassembled WGS sequence"/>
</dbReference>
<keyword evidence="4" id="KW-1185">Reference proteome</keyword>
<dbReference type="EMBL" id="JACDUS010000003">
    <property type="protein sequence ID" value="MBA2881326.1"/>
    <property type="molecule type" value="Genomic_DNA"/>
</dbReference>
<dbReference type="Pfam" id="PF10135">
    <property type="entry name" value="Rod-binding"/>
    <property type="match status" value="1"/>
</dbReference>
<keyword evidence="3" id="KW-0966">Cell projection</keyword>
<protein>
    <submittedName>
        <fullName evidence="3">Flagellar protein FlgJ</fullName>
    </submittedName>
</protein>
<proteinExistence type="predicted"/>
<dbReference type="RefSeq" id="WP_181550972.1">
    <property type="nucleotide sequence ID" value="NZ_JACDUS010000003.1"/>
</dbReference>
<feature type="region of interest" description="Disordered" evidence="1">
    <location>
        <begin position="1"/>
        <end position="27"/>
    </location>
</feature>
<reference evidence="3 4" key="1">
    <citation type="submission" date="2020-07" db="EMBL/GenBank/DDBJ databases">
        <title>Genomic Encyclopedia of Type Strains, Phase IV (KMG-IV): sequencing the most valuable type-strain genomes for metagenomic binning, comparative biology and taxonomic classification.</title>
        <authorList>
            <person name="Goeker M."/>
        </authorList>
    </citation>
    <scope>NUCLEOTIDE SEQUENCE [LARGE SCALE GENOMIC DNA]</scope>
    <source>
        <strain evidence="3 4">DSM 17721</strain>
    </source>
</reference>
<name>A0A7W0C8Y1_9BACT</name>
<evidence type="ECO:0000313" key="4">
    <source>
        <dbReference type="Proteomes" id="UP000525298"/>
    </source>
</evidence>
<evidence type="ECO:0000259" key="2">
    <source>
        <dbReference type="Pfam" id="PF10135"/>
    </source>
</evidence>
<keyword evidence="3" id="KW-0282">Flagellum</keyword>
<evidence type="ECO:0000256" key="1">
    <source>
        <dbReference type="SAM" id="MobiDB-lite"/>
    </source>
</evidence>
<evidence type="ECO:0000313" key="3">
    <source>
        <dbReference type="EMBL" id="MBA2881326.1"/>
    </source>
</evidence>
<keyword evidence="3" id="KW-0969">Cilium</keyword>